<name>A0A2S9YKV5_9BACT</name>
<comment type="caution">
    <text evidence="1">The sequence shown here is derived from an EMBL/GenBank/DDBJ whole genome shotgun (WGS) entry which is preliminary data.</text>
</comment>
<sequence>MKPTTTSVVLHGLLAVACVTVGCTKDLPVGGELGDACTPTDDEPCISGLVCEPRNGGDDPYVCAGPVELRGMVVDALDETPIAGARILALDDTGAPVSDVAISDAAGNYALPISIARDADGNPATALTLTLSGSAKDYQIYPSGLQPAFPVSTAEVMPVEDDPDDDTDDHLQVIENASTTVGLLPLDDADQGGFTVMGRVAGEADDTGGTLVVAEGGHRVYTVADRGGAFTLFNVEAGSTTVRGYRGGLQLVPETLDVNADVSGVVLELAGEGLASVSGSVNIVNAPGGSATSVVLIPKALFNPVFEFGPVPYGLRAPEPGIAANVSSGWTIADVPEGTYLVIASLENDLLVRDPDTSIAGTEILEITVGAGEDLDLQDSFKVTEALGVVSPGRDGPEEVSGAPVFVFDDDSSEDRYEVVVHDALGNEIWRDDQVPGVSGSATVSVDYAGPELTPGMYYRFVATSWKDGNPAPSALSRTEDLRGVFVYR</sequence>
<reference evidence="1 2" key="1">
    <citation type="submission" date="2018-03" db="EMBL/GenBank/DDBJ databases">
        <title>Draft Genome Sequences of the Obligatory Marine Myxobacteria Enhygromyxa salina SWB007.</title>
        <authorList>
            <person name="Poehlein A."/>
            <person name="Moghaddam J.A."/>
            <person name="Harms H."/>
            <person name="Alanjari M."/>
            <person name="Koenig G.M."/>
            <person name="Daniel R."/>
            <person name="Schaeberle T.F."/>
        </authorList>
    </citation>
    <scope>NUCLEOTIDE SEQUENCE [LARGE SCALE GENOMIC DNA]</scope>
    <source>
        <strain evidence="1 2">SWB007</strain>
    </source>
</reference>
<evidence type="ECO:0000313" key="2">
    <source>
        <dbReference type="Proteomes" id="UP000238823"/>
    </source>
</evidence>
<dbReference type="AlphaFoldDB" id="A0A2S9YKV5"/>
<organism evidence="1 2">
    <name type="scientific">Enhygromyxa salina</name>
    <dbReference type="NCBI Taxonomy" id="215803"/>
    <lineage>
        <taxon>Bacteria</taxon>
        <taxon>Pseudomonadati</taxon>
        <taxon>Myxococcota</taxon>
        <taxon>Polyangia</taxon>
        <taxon>Nannocystales</taxon>
        <taxon>Nannocystaceae</taxon>
        <taxon>Enhygromyxa</taxon>
    </lineage>
</organism>
<gene>
    <name evidence="1" type="ORF">ENSA7_44020</name>
</gene>
<dbReference type="PROSITE" id="PS51257">
    <property type="entry name" value="PROKAR_LIPOPROTEIN"/>
    <property type="match status" value="1"/>
</dbReference>
<evidence type="ECO:0000313" key="1">
    <source>
        <dbReference type="EMBL" id="PRQ05731.1"/>
    </source>
</evidence>
<dbReference type="RefSeq" id="WP_106091334.1">
    <property type="nucleotide sequence ID" value="NZ_PVNL01000089.1"/>
</dbReference>
<accession>A0A2S9YKV5</accession>
<dbReference type="OrthoDB" id="5517837at2"/>
<evidence type="ECO:0008006" key="3">
    <source>
        <dbReference type="Google" id="ProtNLM"/>
    </source>
</evidence>
<proteinExistence type="predicted"/>
<dbReference type="EMBL" id="PVNL01000089">
    <property type="protein sequence ID" value="PRQ05731.1"/>
    <property type="molecule type" value="Genomic_DNA"/>
</dbReference>
<protein>
    <recommendedName>
        <fullName evidence="3">Carboxypeptidase regulatory-like domain-containing protein</fullName>
    </recommendedName>
</protein>
<dbReference type="Proteomes" id="UP000238823">
    <property type="component" value="Unassembled WGS sequence"/>
</dbReference>